<keyword evidence="6" id="KW-0368">Histidine biosynthesis</keyword>
<evidence type="ECO:0000256" key="3">
    <source>
        <dbReference type="ARBA" id="ARBA00013085"/>
    </source>
</evidence>
<evidence type="ECO:0000313" key="10">
    <source>
        <dbReference type="Proteomes" id="UP001596406"/>
    </source>
</evidence>
<evidence type="ECO:0000256" key="5">
    <source>
        <dbReference type="ARBA" id="ARBA00022801"/>
    </source>
</evidence>
<dbReference type="RefSeq" id="WP_304448290.1">
    <property type="nucleotide sequence ID" value="NZ_JARRAH010000001.1"/>
</dbReference>
<dbReference type="InterPro" id="IPR004013">
    <property type="entry name" value="PHP_dom"/>
</dbReference>
<dbReference type="Gene3D" id="3.20.20.140">
    <property type="entry name" value="Metal-dependent hydrolases"/>
    <property type="match status" value="1"/>
</dbReference>
<dbReference type="InterPro" id="IPR016195">
    <property type="entry name" value="Pol/histidinol_Pase-like"/>
</dbReference>
<dbReference type="Proteomes" id="UP001596406">
    <property type="component" value="Unassembled WGS sequence"/>
</dbReference>
<name>A0ABD5U8D0_9EURY</name>
<keyword evidence="5" id="KW-0378">Hydrolase</keyword>
<dbReference type="EMBL" id="JBHSXM010000001">
    <property type="protein sequence ID" value="MFC6836609.1"/>
    <property type="molecule type" value="Genomic_DNA"/>
</dbReference>
<proteinExistence type="inferred from homology"/>
<sequence>MDYDYHVHSTYSDGSFLRWMVRGAERAGLDGVGVADHCTVSDRESMRRARRDHGFNLDLTYERRREAIEGVREDTDLRVFDAVELDYDPRDEAAIRAFTEAAAFDYTIGSVHTVDDVNVQVPSVFADMPDERRQEFVDDYFDSLVSLVDSELFEVAAHPDLVERNPELQGYATDAHYRRAAEAFTRSRTVPELNAGRVLRDYGEFHPAPPFLSVLREFDVPITLGSDAHRPDELPARHERIREYRAEAGLDLYELDV</sequence>
<gene>
    <name evidence="9" type="ORF">ACFQHK_08795</name>
</gene>
<dbReference type="InterPro" id="IPR010140">
    <property type="entry name" value="Histidinol_P_phosphatase_HisJ"/>
</dbReference>
<dbReference type="GO" id="GO:0004401">
    <property type="term" value="F:histidinol-phosphatase activity"/>
    <property type="evidence" value="ECO:0007669"/>
    <property type="project" value="UniProtKB-EC"/>
</dbReference>
<evidence type="ECO:0000256" key="4">
    <source>
        <dbReference type="ARBA" id="ARBA00022605"/>
    </source>
</evidence>
<comment type="caution">
    <text evidence="9">The sequence shown here is derived from an EMBL/GenBank/DDBJ whole genome shotgun (WGS) entry which is preliminary data.</text>
</comment>
<dbReference type="AlphaFoldDB" id="A0ABD5U8D0"/>
<keyword evidence="4" id="KW-0028">Amino-acid biosynthesis</keyword>
<keyword evidence="10" id="KW-1185">Reference proteome</keyword>
<dbReference type="SUPFAM" id="SSF89550">
    <property type="entry name" value="PHP domain-like"/>
    <property type="match status" value="1"/>
</dbReference>
<comment type="catalytic activity">
    <reaction evidence="7">
        <text>L-histidinol phosphate + H2O = L-histidinol + phosphate</text>
        <dbReference type="Rhea" id="RHEA:14465"/>
        <dbReference type="ChEBI" id="CHEBI:15377"/>
        <dbReference type="ChEBI" id="CHEBI:43474"/>
        <dbReference type="ChEBI" id="CHEBI:57699"/>
        <dbReference type="ChEBI" id="CHEBI:57980"/>
        <dbReference type="EC" id="3.1.3.15"/>
    </reaction>
</comment>
<evidence type="ECO:0000256" key="6">
    <source>
        <dbReference type="ARBA" id="ARBA00023102"/>
    </source>
</evidence>
<evidence type="ECO:0000256" key="7">
    <source>
        <dbReference type="ARBA" id="ARBA00049158"/>
    </source>
</evidence>
<dbReference type="PANTHER" id="PTHR21039">
    <property type="entry name" value="HISTIDINOL PHOSPHATASE-RELATED"/>
    <property type="match status" value="1"/>
</dbReference>
<protein>
    <recommendedName>
        <fullName evidence="3">histidinol-phosphatase</fullName>
        <ecNumber evidence="3">3.1.3.15</ecNumber>
    </recommendedName>
</protein>
<comment type="pathway">
    <text evidence="1">Amino-acid biosynthesis; L-histidine biosynthesis; L-histidine from 5-phospho-alpha-D-ribose 1-diphosphate: step 8/9.</text>
</comment>
<dbReference type="Pfam" id="PF02811">
    <property type="entry name" value="PHP"/>
    <property type="match status" value="1"/>
</dbReference>
<evidence type="ECO:0000313" key="9">
    <source>
        <dbReference type="EMBL" id="MFC6836609.1"/>
    </source>
</evidence>
<accession>A0ABD5U8D0</accession>
<evidence type="ECO:0000256" key="1">
    <source>
        <dbReference type="ARBA" id="ARBA00004970"/>
    </source>
</evidence>
<evidence type="ECO:0000259" key="8">
    <source>
        <dbReference type="Pfam" id="PF02811"/>
    </source>
</evidence>
<evidence type="ECO:0000256" key="2">
    <source>
        <dbReference type="ARBA" id="ARBA00009152"/>
    </source>
</evidence>
<comment type="similarity">
    <text evidence="2">Belongs to the PHP hydrolase family. HisK subfamily.</text>
</comment>
<dbReference type="PANTHER" id="PTHR21039:SF0">
    <property type="entry name" value="HISTIDINOL-PHOSPHATASE"/>
    <property type="match status" value="1"/>
</dbReference>
<reference evidence="9 10" key="1">
    <citation type="journal article" date="2019" name="Int. J. Syst. Evol. Microbiol.">
        <title>The Global Catalogue of Microorganisms (GCM) 10K type strain sequencing project: providing services to taxonomists for standard genome sequencing and annotation.</title>
        <authorList>
            <consortium name="The Broad Institute Genomics Platform"/>
            <consortium name="The Broad Institute Genome Sequencing Center for Infectious Disease"/>
            <person name="Wu L."/>
            <person name="Ma J."/>
        </authorList>
    </citation>
    <scope>NUCLEOTIDE SEQUENCE [LARGE SCALE GENOMIC DNA]</scope>
    <source>
        <strain evidence="9 10">PSRA2</strain>
    </source>
</reference>
<feature type="domain" description="PHP" evidence="8">
    <location>
        <begin position="4"/>
        <end position="194"/>
    </location>
</feature>
<organism evidence="9 10">
    <name type="scientific">Halomarina ordinaria</name>
    <dbReference type="NCBI Taxonomy" id="3033939"/>
    <lineage>
        <taxon>Archaea</taxon>
        <taxon>Methanobacteriati</taxon>
        <taxon>Methanobacteriota</taxon>
        <taxon>Stenosarchaea group</taxon>
        <taxon>Halobacteria</taxon>
        <taxon>Halobacteriales</taxon>
        <taxon>Natronomonadaceae</taxon>
        <taxon>Halomarina</taxon>
    </lineage>
</organism>
<dbReference type="EC" id="3.1.3.15" evidence="3"/>
<dbReference type="GO" id="GO:0000105">
    <property type="term" value="P:L-histidine biosynthetic process"/>
    <property type="evidence" value="ECO:0007669"/>
    <property type="project" value="UniProtKB-KW"/>
</dbReference>